<sequence>MEVFWKERCTSVMGFDTGLHRGRNSSSIAKQAASSEQKKQLARQGRRQMETTKRPGPVTSPARGLYQHRNSPVRVIPSHVLDVATTRAALSLLGRRRVAPEPSHHFPSLTGAAPRRAALRLSQPKAT</sequence>
<evidence type="ECO:0000313" key="3">
    <source>
        <dbReference type="Proteomes" id="UP001163105"/>
    </source>
</evidence>
<evidence type="ECO:0000313" key="2">
    <source>
        <dbReference type="EMBL" id="KAJ6444608.1"/>
    </source>
</evidence>
<organism evidence="2 3">
    <name type="scientific">Purpureocillium lavendulum</name>
    <dbReference type="NCBI Taxonomy" id="1247861"/>
    <lineage>
        <taxon>Eukaryota</taxon>
        <taxon>Fungi</taxon>
        <taxon>Dikarya</taxon>
        <taxon>Ascomycota</taxon>
        <taxon>Pezizomycotina</taxon>
        <taxon>Sordariomycetes</taxon>
        <taxon>Hypocreomycetidae</taxon>
        <taxon>Hypocreales</taxon>
        <taxon>Ophiocordycipitaceae</taxon>
        <taxon>Purpureocillium</taxon>
    </lineage>
</organism>
<dbReference type="Proteomes" id="UP001163105">
    <property type="component" value="Unassembled WGS sequence"/>
</dbReference>
<protein>
    <submittedName>
        <fullName evidence="2">Uncharacterized protein</fullName>
    </submittedName>
</protein>
<proteinExistence type="predicted"/>
<reference evidence="2" key="1">
    <citation type="submission" date="2023-01" db="EMBL/GenBank/DDBJ databases">
        <title>The growth and conidiation of Purpureocillium lavendulum are regulated by nitrogen source and histone H3K14 acetylation.</title>
        <authorList>
            <person name="Tang P."/>
            <person name="Han J."/>
            <person name="Zhang C."/>
            <person name="Tang P."/>
            <person name="Qi F."/>
            <person name="Zhang K."/>
            <person name="Liang L."/>
        </authorList>
    </citation>
    <scope>NUCLEOTIDE SEQUENCE</scope>
    <source>
        <strain evidence="2">YMF1.00683</strain>
    </source>
</reference>
<accession>A0AB34G004</accession>
<evidence type="ECO:0000256" key="1">
    <source>
        <dbReference type="SAM" id="MobiDB-lite"/>
    </source>
</evidence>
<comment type="caution">
    <text evidence="2">The sequence shown here is derived from an EMBL/GenBank/DDBJ whole genome shotgun (WGS) entry which is preliminary data.</text>
</comment>
<feature type="region of interest" description="Disordered" evidence="1">
    <location>
        <begin position="96"/>
        <end position="127"/>
    </location>
</feature>
<keyword evidence="3" id="KW-1185">Reference proteome</keyword>
<name>A0AB34G004_9HYPO</name>
<gene>
    <name evidence="2" type="ORF">O9K51_03004</name>
</gene>
<feature type="region of interest" description="Disordered" evidence="1">
    <location>
        <begin position="16"/>
        <end position="70"/>
    </location>
</feature>
<dbReference type="AlphaFoldDB" id="A0AB34G004"/>
<dbReference type="EMBL" id="JAQHRD010000002">
    <property type="protein sequence ID" value="KAJ6444608.1"/>
    <property type="molecule type" value="Genomic_DNA"/>
</dbReference>
<feature type="compositionally biased region" description="Polar residues" evidence="1">
    <location>
        <begin position="24"/>
        <end position="35"/>
    </location>
</feature>